<dbReference type="AlphaFoldDB" id="A0A1D6JF63"/>
<proteinExistence type="inferred from homology"/>
<sequence>MVGSCVTGKIYHLKTMPPENEENSIRLITRSDATFEKVLLMSTQ</sequence>
<dbReference type="InterPro" id="IPR036193">
    <property type="entry name" value="ADK_active_lid_dom_sf"/>
</dbReference>
<protein>
    <submittedName>
        <fullName evidence="2">Uncharacterized protein</fullName>
    </submittedName>
</protein>
<organism evidence="2">
    <name type="scientific">Zea mays</name>
    <name type="common">Maize</name>
    <dbReference type="NCBI Taxonomy" id="4577"/>
    <lineage>
        <taxon>Eukaryota</taxon>
        <taxon>Viridiplantae</taxon>
        <taxon>Streptophyta</taxon>
        <taxon>Embryophyta</taxon>
        <taxon>Tracheophyta</taxon>
        <taxon>Spermatophyta</taxon>
        <taxon>Magnoliopsida</taxon>
        <taxon>Liliopsida</taxon>
        <taxon>Poales</taxon>
        <taxon>Poaceae</taxon>
        <taxon>PACMAD clade</taxon>
        <taxon>Panicoideae</taxon>
        <taxon>Andropogonodae</taxon>
        <taxon>Andropogoneae</taxon>
        <taxon>Tripsacinae</taxon>
        <taxon>Zea</taxon>
    </lineage>
</organism>
<dbReference type="GO" id="GO:0004017">
    <property type="term" value="F:AMP kinase activity"/>
    <property type="evidence" value="ECO:0007669"/>
    <property type="project" value="InterPro"/>
</dbReference>
<reference evidence="2" key="1">
    <citation type="submission" date="2015-12" db="EMBL/GenBank/DDBJ databases">
        <title>Update maize B73 reference genome by single molecule sequencing technologies.</title>
        <authorList>
            <consortium name="Maize Genome Sequencing Project"/>
            <person name="Ware D."/>
        </authorList>
    </citation>
    <scope>NUCLEOTIDE SEQUENCE</scope>
    <source>
        <tissue evidence="2">Seedling</tissue>
    </source>
</reference>
<dbReference type="EMBL" id="CM000786">
    <property type="protein sequence ID" value="AQK46420.1"/>
    <property type="molecule type" value="Genomic_DNA"/>
</dbReference>
<comment type="similarity">
    <text evidence="1">Belongs to the adenylate kinase family.</text>
</comment>
<accession>A0A1D6JF63</accession>
<gene>
    <name evidence="2" type="ORF">ZEAMMB73_Zm00001d026374</name>
</gene>
<name>A0A1D6JF63_MAIZE</name>
<evidence type="ECO:0000256" key="1">
    <source>
        <dbReference type="ARBA" id="ARBA00007220"/>
    </source>
</evidence>
<evidence type="ECO:0000313" key="2">
    <source>
        <dbReference type="EMBL" id="AQK46420.1"/>
    </source>
</evidence>
<dbReference type="SUPFAM" id="SSF57774">
    <property type="entry name" value="Microbial and mitochondrial ADK, insert 'zinc finger' domain"/>
    <property type="match status" value="1"/>
</dbReference>